<dbReference type="Gene3D" id="3.40.50.720">
    <property type="entry name" value="NAD(P)-binding Rossmann-like Domain"/>
    <property type="match status" value="1"/>
</dbReference>
<reference evidence="3" key="1">
    <citation type="submission" date="2017-06" db="EMBL/GenBank/DDBJ databases">
        <authorList>
            <person name="Varghese N."/>
            <person name="Submissions S."/>
        </authorList>
    </citation>
    <scope>NUCLEOTIDE SEQUENCE [LARGE SCALE GENOMIC DNA]</scope>
    <source>
        <strain evidence="3">DSM 45423</strain>
    </source>
</reference>
<dbReference type="InterPro" id="IPR020843">
    <property type="entry name" value="ER"/>
</dbReference>
<gene>
    <name evidence="2" type="ORF">SAMN04488107_1984</name>
</gene>
<evidence type="ECO:0000259" key="1">
    <source>
        <dbReference type="SMART" id="SM00829"/>
    </source>
</evidence>
<evidence type="ECO:0000313" key="3">
    <source>
        <dbReference type="Proteomes" id="UP000198386"/>
    </source>
</evidence>
<dbReference type="SUPFAM" id="SSF50129">
    <property type="entry name" value="GroES-like"/>
    <property type="match status" value="1"/>
</dbReference>
<dbReference type="EMBL" id="FZOH01000003">
    <property type="protein sequence ID" value="SNS27079.1"/>
    <property type="molecule type" value="Genomic_DNA"/>
</dbReference>
<dbReference type="AlphaFoldDB" id="A0A239D4B5"/>
<dbReference type="Pfam" id="PF08240">
    <property type="entry name" value="ADH_N"/>
    <property type="match status" value="1"/>
</dbReference>
<feature type="domain" description="Enoyl reductase (ER)" evidence="1">
    <location>
        <begin position="10"/>
        <end position="321"/>
    </location>
</feature>
<dbReference type="Proteomes" id="UP000198386">
    <property type="component" value="Unassembled WGS sequence"/>
</dbReference>
<organism evidence="2 3">
    <name type="scientific">Geodermatophilus saharensis</name>
    <dbReference type="NCBI Taxonomy" id="1137994"/>
    <lineage>
        <taxon>Bacteria</taxon>
        <taxon>Bacillati</taxon>
        <taxon>Actinomycetota</taxon>
        <taxon>Actinomycetes</taxon>
        <taxon>Geodermatophilales</taxon>
        <taxon>Geodermatophilaceae</taxon>
        <taxon>Geodermatophilus</taxon>
    </lineage>
</organism>
<dbReference type="Gene3D" id="3.90.180.10">
    <property type="entry name" value="Medium-chain alcohol dehydrogenases, catalytic domain"/>
    <property type="match status" value="1"/>
</dbReference>
<dbReference type="PANTHER" id="PTHR43677">
    <property type="entry name" value="SHORT-CHAIN DEHYDROGENASE/REDUCTASE"/>
    <property type="match status" value="1"/>
</dbReference>
<sequence length="323" mass="32369">MNAAVLTEPGGTPAYAEHPDPVPAAGQTLVAVTAAPIVPLDQLCASGASYFGRPATPYVPGVQGVGVVRRSAVLAEGTRVFVSTAAGMRPGDGSLAEECVVPDEDVVAIDADVDDAALAALGTSGIAAWVVLTERAHLRAGETVLVLGGGGAVGQAAIGAARLLGAGRVVAVSRSPEARERARRAGADEVLAPGGDVDELTARLRDAVGAGADVVVDPVFGTAATAASRVLAVRGRLVNLGGSGGDVAQFSSAEIRSRSASVLGHTNNHLTADERRHAVTAVAGHAAAGRLAVAHEVLPLARIAEAWRRQASGQAGVRLVMTP</sequence>
<dbReference type="SMART" id="SM00829">
    <property type="entry name" value="PKS_ER"/>
    <property type="match status" value="1"/>
</dbReference>
<dbReference type="InterPro" id="IPR036291">
    <property type="entry name" value="NAD(P)-bd_dom_sf"/>
</dbReference>
<accession>A0A239D4B5</accession>
<protein>
    <submittedName>
        <fullName evidence="2">NADPH:quinone reductase</fullName>
    </submittedName>
</protein>
<dbReference type="InterPro" id="IPR051397">
    <property type="entry name" value="Zn-ADH-like_protein"/>
</dbReference>
<proteinExistence type="predicted"/>
<keyword evidence="3" id="KW-1185">Reference proteome</keyword>
<evidence type="ECO:0000313" key="2">
    <source>
        <dbReference type="EMBL" id="SNS27079.1"/>
    </source>
</evidence>
<dbReference type="InterPro" id="IPR011032">
    <property type="entry name" value="GroES-like_sf"/>
</dbReference>
<name>A0A239D4B5_9ACTN</name>
<dbReference type="OrthoDB" id="4330785at2"/>
<dbReference type="RefSeq" id="WP_089403705.1">
    <property type="nucleotide sequence ID" value="NZ_FZOH01000003.1"/>
</dbReference>
<dbReference type="GO" id="GO:0016491">
    <property type="term" value="F:oxidoreductase activity"/>
    <property type="evidence" value="ECO:0007669"/>
    <property type="project" value="InterPro"/>
</dbReference>
<dbReference type="InterPro" id="IPR013154">
    <property type="entry name" value="ADH-like_N"/>
</dbReference>
<dbReference type="Pfam" id="PF00107">
    <property type="entry name" value="ADH_zinc_N"/>
    <property type="match status" value="1"/>
</dbReference>
<dbReference type="PANTHER" id="PTHR43677:SF4">
    <property type="entry name" value="QUINONE OXIDOREDUCTASE-LIKE PROTEIN 2"/>
    <property type="match status" value="1"/>
</dbReference>
<dbReference type="InterPro" id="IPR013149">
    <property type="entry name" value="ADH-like_C"/>
</dbReference>
<dbReference type="SUPFAM" id="SSF51735">
    <property type="entry name" value="NAD(P)-binding Rossmann-fold domains"/>
    <property type="match status" value="1"/>
</dbReference>